<comment type="caution">
    <text evidence="9">The sequence shown here is derived from an EMBL/GenBank/DDBJ whole genome shotgun (WGS) entry which is preliminary data.</text>
</comment>
<dbReference type="Pfam" id="PF06398">
    <property type="entry name" value="Pex24p"/>
    <property type="match status" value="1"/>
</dbReference>
<feature type="compositionally biased region" description="Acidic residues" evidence="5">
    <location>
        <begin position="658"/>
        <end position="667"/>
    </location>
</feature>
<dbReference type="GO" id="GO:0012505">
    <property type="term" value="C:endomembrane system"/>
    <property type="evidence" value="ECO:0007669"/>
    <property type="project" value="UniProtKB-SubCell"/>
</dbReference>
<feature type="region of interest" description="Disordered" evidence="5">
    <location>
        <begin position="431"/>
        <end position="667"/>
    </location>
</feature>
<accession>A0A4U7B5R2</accession>
<dbReference type="GO" id="GO:0005778">
    <property type="term" value="C:peroxisomal membrane"/>
    <property type="evidence" value="ECO:0007669"/>
    <property type="project" value="UniProtKB-ARBA"/>
</dbReference>
<dbReference type="PANTHER" id="PTHR31679:SF2">
    <property type="entry name" value="PEROXISOMAL MEMBRANE PROTEIN PEX30-RELATED"/>
    <property type="match status" value="1"/>
</dbReference>
<comment type="subcellular location">
    <subcellularLocation>
        <location evidence="1">Endomembrane system</location>
        <topology evidence="1">Multi-pass membrane protein</topology>
    </subcellularLocation>
</comment>
<feature type="domain" description="Peroxin/Ferlin" evidence="8">
    <location>
        <begin position="393"/>
        <end position="427"/>
    </location>
</feature>
<keyword evidence="3 6" id="KW-1133">Transmembrane helix</keyword>
<evidence type="ECO:0000256" key="5">
    <source>
        <dbReference type="SAM" id="MobiDB-lite"/>
    </source>
</evidence>
<feature type="transmembrane region" description="Helical" evidence="6">
    <location>
        <begin position="205"/>
        <end position="224"/>
    </location>
</feature>
<keyword evidence="2 6" id="KW-0812">Transmembrane</keyword>
<evidence type="ECO:0000256" key="2">
    <source>
        <dbReference type="ARBA" id="ARBA00022692"/>
    </source>
</evidence>
<gene>
    <name evidence="9" type="ORF">C1H76_1250</name>
</gene>
<dbReference type="PANTHER" id="PTHR31679">
    <property type="entry name" value="PEROXISOMAL MEMBRANE PROTEIN PEX30-RELATED"/>
    <property type="match status" value="1"/>
</dbReference>
<feature type="domain" description="Peroxin/Ferlin" evidence="7">
    <location>
        <begin position="304"/>
        <end position="372"/>
    </location>
</feature>
<dbReference type="Proteomes" id="UP000308133">
    <property type="component" value="Unassembled WGS sequence"/>
</dbReference>
<dbReference type="InterPro" id="IPR006614">
    <property type="entry name" value="Peroxin/Ferlin"/>
</dbReference>
<dbReference type="SMART" id="SM00693">
    <property type="entry name" value="DysFN"/>
    <property type="match status" value="1"/>
</dbReference>
<feature type="compositionally biased region" description="Low complexity" evidence="5">
    <location>
        <begin position="468"/>
        <end position="482"/>
    </location>
</feature>
<feature type="transmembrane region" description="Helical" evidence="6">
    <location>
        <begin position="106"/>
        <end position="125"/>
    </location>
</feature>
<keyword evidence="4 6" id="KW-0472">Membrane</keyword>
<dbReference type="InterPro" id="IPR010482">
    <property type="entry name" value="TECPR1-like_DysF"/>
</dbReference>
<dbReference type="GO" id="GO:0007031">
    <property type="term" value="P:peroxisome organization"/>
    <property type="evidence" value="ECO:0007669"/>
    <property type="project" value="TreeGrafter"/>
</dbReference>
<dbReference type="SMART" id="SM00694">
    <property type="entry name" value="DysFC"/>
    <property type="match status" value="1"/>
</dbReference>
<sequence>MSEPSPSAHGGHDFNADTRVPQTTAAFSPHTHNSARQQRSTILLHQKSPLLLATPPQVTRALAYSHAFLIPLNKLAGLLSWTTGDPWESFLLVASFWFTVLYGDAVLRYAGLLILVIFLILGMYFRRYSPLSSTGWTGEKKSSHKRSGSDTPVEHRKSLDEILATLQAFTGRCNILLAPMIQMTDFLSTQQTATSATTRPALTTLFIRILMASPVWFLLTLPPLRIITAKRIVFASGTLVLSWHSRPARISRAILWRSRTVRHLASLLTGLNFTPASGTSTPRSTSFPASNLSALNAMKSKSQTIRFTFSLYENQRRWIGLGWTANMVAYERAPWTDEHLNPTAAPDHFQLPDIEGGHAKWQWVPNSEWHVELPPAPSPKDNKAAAKLTDEDAWIYYDNKWLNGNRGQDGWSKYTRRRKWVRDAELVDMTPEGSAAGSLPSVNDAPGNSRDGHPIKRAAPIDFSSTEPATKNSPAAPSSAKSQSHHRNTLSATDAVSSPEIRNSATTTGSDAVGSPPNSARSTGRGSWFGRSRGESDTLSVASTGEGRMRDRLRRLSPGRTVEGVKGRLRAASGSSILLGDGGGEEKRDRGRREEGDGKRRDRGDTLSVNTGKGSVGTGRSSGSGGSGQSERDKRRDEGMDVWTPTERLKERGADWGLGDDVDMALG</sequence>
<evidence type="ECO:0000313" key="9">
    <source>
        <dbReference type="EMBL" id="TKX26289.1"/>
    </source>
</evidence>
<feature type="compositionally biased region" description="Polar residues" evidence="5">
    <location>
        <begin position="489"/>
        <end position="525"/>
    </location>
</feature>
<dbReference type="InterPro" id="IPR052646">
    <property type="entry name" value="Peroxisomal_PEX28-32"/>
</dbReference>
<feature type="compositionally biased region" description="Basic and acidic residues" evidence="5">
    <location>
        <begin position="630"/>
        <end position="639"/>
    </location>
</feature>
<evidence type="ECO:0000256" key="3">
    <source>
        <dbReference type="ARBA" id="ARBA00022989"/>
    </source>
</evidence>
<evidence type="ECO:0000256" key="1">
    <source>
        <dbReference type="ARBA" id="ARBA00004127"/>
    </source>
</evidence>
<evidence type="ECO:0000313" key="10">
    <source>
        <dbReference type="Proteomes" id="UP000308133"/>
    </source>
</evidence>
<reference evidence="9 10" key="1">
    <citation type="submission" date="2018-02" db="EMBL/GenBank/DDBJ databases">
        <title>Draft genome sequences of Elsinoe sp., causing black scab on jojoba.</title>
        <authorList>
            <person name="Stodart B."/>
            <person name="Jeffress S."/>
            <person name="Ash G."/>
            <person name="Arun Chinnappa K."/>
        </authorList>
    </citation>
    <scope>NUCLEOTIDE SEQUENCE [LARGE SCALE GENOMIC DNA]</scope>
    <source>
        <strain evidence="9 10">Hillstone_2</strain>
    </source>
</reference>
<organism evidence="9 10">
    <name type="scientific">Elsinoe australis</name>
    <dbReference type="NCBI Taxonomy" id="40998"/>
    <lineage>
        <taxon>Eukaryota</taxon>
        <taxon>Fungi</taxon>
        <taxon>Dikarya</taxon>
        <taxon>Ascomycota</taxon>
        <taxon>Pezizomycotina</taxon>
        <taxon>Dothideomycetes</taxon>
        <taxon>Dothideomycetidae</taxon>
        <taxon>Myriangiales</taxon>
        <taxon>Elsinoaceae</taxon>
        <taxon>Elsinoe</taxon>
    </lineage>
</organism>
<evidence type="ECO:0000256" key="4">
    <source>
        <dbReference type="ARBA" id="ARBA00023136"/>
    </source>
</evidence>
<feature type="region of interest" description="Disordered" evidence="5">
    <location>
        <begin position="132"/>
        <end position="153"/>
    </location>
</feature>
<evidence type="ECO:0000256" key="6">
    <source>
        <dbReference type="SAM" id="Phobius"/>
    </source>
</evidence>
<name>A0A4U7B5R2_9PEZI</name>
<protein>
    <submittedName>
        <fullName evidence="9">Peroxisomal membrane protein</fullName>
    </submittedName>
</protein>
<evidence type="ECO:0000259" key="8">
    <source>
        <dbReference type="SMART" id="SM00694"/>
    </source>
</evidence>
<proteinExistence type="predicted"/>
<evidence type="ECO:0000259" key="7">
    <source>
        <dbReference type="SMART" id="SM00693"/>
    </source>
</evidence>
<dbReference type="AlphaFoldDB" id="A0A4U7B5R2"/>
<feature type="compositionally biased region" description="Gly residues" evidence="5">
    <location>
        <begin position="614"/>
        <end position="628"/>
    </location>
</feature>
<dbReference type="EMBL" id="PTQR01000013">
    <property type="protein sequence ID" value="TKX26289.1"/>
    <property type="molecule type" value="Genomic_DNA"/>
</dbReference>
<feature type="compositionally biased region" description="Basic and acidic residues" evidence="5">
    <location>
        <begin position="584"/>
        <end position="605"/>
    </location>
</feature>